<dbReference type="EMBL" id="JAUKUC010000001">
    <property type="protein sequence ID" value="MDO1513230.1"/>
    <property type="molecule type" value="Genomic_DNA"/>
</dbReference>
<evidence type="ECO:0000313" key="2">
    <source>
        <dbReference type="Proteomes" id="UP001168579"/>
    </source>
</evidence>
<reference evidence="1" key="1">
    <citation type="journal article" date="2014" name="Int. J. Syst. Evol. Microbiol.">
        <title>Complete genome of a new Firmicutes species belonging to the dominant human colonic microbiota ('Ruminococcus bicirculans') reveals two chromosomes and a selective capacity to utilize plant glucans.</title>
        <authorList>
            <consortium name="NISC Comparative Sequencing Program"/>
            <person name="Wegmann U."/>
            <person name="Louis P."/>
            <person name="Goesmann A."/>
            <person name="Henrissat B."/>
            <person name="Duncan S.H."/>
            <person name="Flint H.J."/>
        </authorList>
    </citation>
    <scope>NUCLEOTIDE SEQUENCE</scope>
    <source>
        <strain evidence="1">CECT 8869</strain>
    </source>
</reference>
<keyword evidence="2" id="KW-1185">Reference proteome</keyword>
<protein>
    <submittedName>
        <fullName evidence="1">Uncharacterized protein</fullName>
    </submittedName>
</protein>
<sequence length="70" mass="8233">MPYSMFNLRIKGYVNDTIYLRTEGVYNLEFKLHGKIDTLWSSDYYGEGPIECIFLPYKATEGQLDIEMKL</sequence>
<dbReference type="Proteomes" id="UP001168579">
    <property type="component" value="Unassembled WGS sequence"/>
</dbReference>
<evidence type="ECO:0000313" key="1">
    <source>
        <dbReference type="EMBL" id="MDO1513230.1"/>
    </source>
</evidence>
<comment type="caution">
    <text evidence="1">The sequence shown here is derived from an EMBL/GenBank/DDBJ whole genome shotgun (WGS) entry which is preliminary data.</text>
</comment>
<organism evidence="1 2">
    <name type="scientific">Maribacter confluentis</name>
    <dbReference type="NCBI Taxonomy" id="1656093"/>
    <lineage>
        <taxon>Bacteria</taxon>
        <taxon>Pseudomonadati</taxon>
        <taxon>Bacteroidota</taxon>
        <taxon>Flavobacteriia</taxon>
        <taxon>Flavobacteriales</taxon>
        <taxon>Flavobacteriaceae</taxon>
        <taxon>Maribacter</taxon>
    </lineage>
</organism>
<proteinExistence type="predicted"/>
<gene>
    <name evidence="1" type="ORF">Q2T41_11235</name>
</gene>
<dbReference type="RefSeq" id="WP_304436166.1">
    <property type="nucleotide sequence ID" value="NZ_JAUKUC010000001.1"/>
</dbReference>
<name>A0ABT8RQL6_9FLAO</name>
<accession>A0ABT8RQL6</accession>
<reference evidence="1" key="2">
    <citation type="submission" date="2023-06" db="EMBL/GenBank/DDBJ databases">
        <authorList>
            <person name="Lucena T."/>
            <person name="Sun Q."/>
        </authorList>
    </citation>
    <scope>NUCLEOTIDE SEQUENCE</scope>
    <source>
        <strain evidence="1">CECT 8869</strain>
    </source>
</reference>